<reference evidence="2" key="2">
    <citation type="journal article" date="2008" name="Nucleic Acids Res.">
        <title>The rice annotation project database (RAP-DB): 2008 update.</title>
        <authorList>
            <consortium name="The rice annotation project (RAP)"/>
        </authorList>
    </citation>
    <scope>GENOME REANNOTATION</scope>
    <source>
        <strain evidence="2">cv. Nipponbare</strain>
    </source>
</reference>
<protein>
    <submittedName>
        <fullName evidence="1">Uncharacterized protein</fullName>
    </submittedName>
</protein>
<dbReference type="EMBL" id="AP006530">
    <property type="protein sequence ID" value="BAD88334.1"/>
    <property type="molecule type" value="Genomic_DNA"/>
</dbReference>
<organism evidence="1 2">
    <name type="scientific">Oryza sativa subsp. japonica</name>
    <name type="common">Rice</name>
    <dbReference type="NCBI Taxonomy" id="39947"/>
    <lineage>
        <taxon>Eukaryota</taxon>
        <taxon>Viridiplantae</taxon>
        <taxon>Streptophyta</taxon>
        <taxon>Embryophyta</taxon>
        <taxon>Tracheophyta</taxon>
        <taxon>Spermatophyta</taxon>
        <taxon>Magnoliopsida</taxon>
        <taxon>Liliopsida</taxon>
        <taxon>Poales</taxon>
        <taxon>Poaceae</taxon>
        <taxon>BOP clade</taxon>
        <taxon>Oryzoideae</taxon>
        <taxon>Oryzeae</taxon>
        <taxon>Oryzinae</taxon>
        <taxon>Oryza</taxon>
        <taxon>Oryza sativa</taxon>
    </lineage>
</organism>
<evidence type="ECO:0000313" key="1">
    <source>
        <dbReference type="EMBL" id="BAD88334.1"/>
    </source>
</evidence>
<accession>A0A0N7KCY9</accession>
<evidence type="ECO:0000313" key="2">
    <source>
        <dbReference type="Proteomes" id="UP000000763"/>
    </source>
</evidence>
<dbReference type="Proteomes" id="UP000000763">
    <property type="component" value="Chromosome 1"/>
</dbReference>
<dbReference type="AlphaFoldDB" id="A0A0N7KCY9"/>
<proteinExistence type="predicted"/>
<name>A0A0N7KCY9_ORYSJ</name>
<sequence>MFLLSSKDAARNMGALKFHLSCIAGLSQCTAGKLPNGSSTAVGIRQGSDAAPRVNQQAAVAQQVLRLRLRLRLRYRHMRVIERIDGACMD</sequence>
<reference evidence="2" key="1">
    <citation type="journal article" date="2005" name="Nature">
        <title>The map-based sequence of the rice genome.</title>
        <authorList>
            <consortium name="International rice genome sequencing project (IRGSP)"/>
            <person name="Matsumoto T."/>
            <person name="Wu J."/>
            <person name="Kanamori H."/>
            <person name="Katayose Y."/>
            <person name="Fujisawa M."/>
            <person name="Namiki N."/>
            <person name="Mizuno H."/>
            <person name="Yamamoto K."/>
            <person name="Antonio B.A."/>
            <person name="Baba T."/>
            <person name="Sakata K."/>
            <person name="Nagamura Y."/>
            <person name="Aoki H."/>
            <person name="Arikawa K."/>
            <person name="Arita K."/>
            <person name="Bito T."/>
            <person name="Chiden Y."/>
            <person name="Fujitsuka N."/>
            <person name="Fukunaka R."/>
            <person name="Hamada M."/>
            <person name="Harada C."/>
            <person name="Hayashi A."/>
            <person name="Hijishita S."/>
            <person name="Honda M."/>
            <person name="Hosokawa S."/>
            <person name="Ichikawa Y."/>
            <person name="Idonuma A."/>
            <person name="Iijima M."/>
            <person name="Ikeda M."/>
            <person name="Ikeno M."/>
            <person name="Ito K."/>
            <person name="Ito S."/>
            <person name="Ito T."/>
            <person name="Ito Y."/>
            <person name="Ito Y."/>
            <person name="Iwabuchi A."/>
            <person name="Kamiya K."/>
            <person name="Karasawa W."/>
            <person name="Kurita K."/>
            <person name="Katagiri S."/>
            <person name="Kikuta A."/>
            <person name="Kobayashi H."/>
            <person name="Kobayashi N."/>
            <person name="Machita K."/>
            <person name="Maehara T."/>
            <person name="Masukawa M."/>
            <person name="Mizubayashi T."/>
            <person name="Mukai Y."/>
            <person name="Nagasaki H."/>
            <person name="Nagata Y."/>
            <person name="Naito S."/>
            <person name="Nakashima M."/>
            <person name="Nakama Y."/>
            <person name="Nakamichi Y."/>
            <person name="Nakamura M."/>
            <person name="Meguro A."/>
            <person name="Negishi M."/>
            <person name="Ohta I."/>
            <person name="Ohta T."/>
            <person name="Okamoto M."/>
            <person name="Ono N."/>
            <person name="Saji S."/>
            <person name="Sakaguchi M."/>
            <person name="Sakai K."/>
            <person name="Shibata M."/>
            <person name="Shimokawa T."/>
            <person name="Song J."/>
            <person name="Takazaki Y."/>
            <person name="Terasawa K."/>
            <person name="Tsugane M."/>
            <person name="Tsuji K."/>
            <person name="Ueda S."/>
            <person name="Waki K."/>
            <person name="Yamagata H."/>
            <person name="Yamamoto M."/>
            <person name="Yamamoto S."/>
            <person name="Yamane H."/>
            <person name="Yoshiki S."/>
            <person name="Yoshihara R."/>
            <person name="Yukawa K."/>
            <person name="Zhong H."/>
            <person name="Yano M."/>
            <person name="Yuan Q."/>
            <person name="Ouyang S."/>
            <person name="Liu J."/>
            <person name="Jones K.M."/>
            <person name="Gansberger K."/>
            <person name="Moffat K."/>
            <person name="Hill J."/>
            <person name="Bera J."/>
            <person name="Fadrosh D."/>
            <person name="Jin S."/>
            <person name="Johri S."/>
            <person name="Kim M."/>
            <person name="Overton L."/>
            <person name="Reardon M."/>
            <person name="Tsitrin T."/>
            <person name="Vuong H."/>
            <person name="Weaver B."/>
            <person name="Ciecko A."/>
            <person name="Tallon L."/>
            <person name="Jackson J."/>
            <person name="Pai G."/>
            <person name="Aken S.V."/>
            <person name="Utterback T."/>
            <person name="Reidmuller S."/>
            <person name="Feldblyum T."/>
            <person name="Hsiao J."/>
            <person name="Zismann V."/>
            <person name="Iobst S."/>
            <person name="de Vazeille A.R."/>
            <person name="Buell C.R."/>
            <person name="Ying K."/>
            <person name="Li Y."/>
            <person name="Lu T."/>
            <person name="Huang Y."/>
            <person name="Zhao Q."/>
            <person name="Feng Q."/>
            <person name="Zhang L."/>
            <person name="Zhu J."/>
            <person name="Weng Q."/>
            <person name="Mu J."/>
            <person name="Lu Y."/>
            <person name="Fan D."/>
            <person name="Liu Y."/>
            <person name="Guan J."/>
            <person name="Zhang Y."/>
            <person name="Yu S."/>
            <person name="Liu X."/>
            <person name="Zhang Y."/>
            <person name="Hong G."/>
            <person name="Han B."/>
            <person name="Choisne N."/>
            <person name="Demange N."/>
            <person name="Orjeda G."/>
            <person name="Samain S."/>
            <person name="Cattolico L."/>
            <person name="Pelletier E."/>
            <person name="Couloux A."/>
            <person name="Segurens B."/>
            <person name="Wincker P."/>
            <person name="D'Hont A."/>
            <person name="Scarpelli C."/>
            <person name="Weissenbach J."/>
            <person name="Salanoubat M."/>
            <person name="Quetier F."/>
            <person name="Yu Y."/>
            <person name="Kim H.R."/>
            <person name="Rambo T."/>
            <person name="Currie J."/>
            <person name="Collura K."/>
            <person name="Luo M."/>
            <person name="Yang T."/>
            <person name="Ammiraju J.S.S."/>
            <person name="Engler F."/>
            <person name="Soderlund C."/>
            <person name="Wing R.A."/>
            <person name="Palmer L.E."/>
            <person name="de la Bastide M."/>
            <person name="Spiegel L."/>
            <person name="Nascimento L."/>
            <person name="Zutavern T."/>
            <person name="O'Shaughnessy A."/>
            <person name="Dike S."/>
            <person name="Dedhia N."/>
            <person name="Preston R."/>
            <person name="Balija V."/>
            <person name="McCombie W.R."/>
            <person name="Chow T."/>
            <person name="Chen H."/>
            <person name="Chung M."/>
            <person name="Chen C."/>
            <person name="Shaw J."/>
            <person name="Wu H."/>
            <person name="Hsiao K."/>
            <person name="Chao Y."/>
            <person name="Chu M."/>
            <person name="Cheng C."/>
            <person name="Hour A."/>
            <person name="Lee P."/>
            <person name="Lin S."/>
            <person name="Lin Y."/>
            <person name="Liou J."/>
            <person name="Liu S."/>
            <person name="Hsing Y."/>
            <person name="Raghuvanshi S."/>
            <person name="Mohanty A."/>
            <person name="Bharti A.K."/>
            <person name="Gaur A."/>
            <person name="Gupta V."/>
            <person name="Kumar D."/>
            <person name="Ravi V."/>
            <person name="Vij S."/>
            <person name="Kapur A."/>
            <person name="Khurana P."/>
            <person name="Khurana P."/>
            <person name="Khurana J.P."/>
            <person name="Tyagi A.K."/>
            <person name="Gaikwad K."/>
            <person name="Singh A."/>
            <person name="Dalal V."/>
            <person name="Srivastava S."/>
            <person name="Dixit A."/>
            <person name="Pal A.K."/>
            <person name="Ghazi I.A."/>
            <person name="Yadav M."/>
            <person name="Pandit A."/>
            <person name="Bhargava A."/>
            <person name="Sureshbabu K."/>
            <person name="Batra K."/>
            <person name="Sharma T.R."/>
            <person name="Mohapatra T."/>
            <person name="Singh N.K."/>
            <person name="Messing J."/>
            <person name="Nelson A.B."/>
            <person name="Fuks G."/>
            <person name="Kavchok S."/>
            <person name="Keizer G."/>
            <person name="Linton E."/>
            <person name="Llaca V."/>
            <person name="Song R."/>
            <person name="Tanyolac B."/>
            <person name="Young S."/>
            <person name="Ho-Il K."/>
            <person name="Hahn J.H."/>
            <person name="Sangsakoo G."/>
            <person name="Vanavichit A."/>
            <person name="de Mattos Luiz.A.T."/>
            <person name="Zimmer P.D."/>
            <person name="Malone G."/>
            <person name="Dellagostin O."/>
            <person name="de Oliveira A.C."/>
            <person name="Bevan M."/>
            <person name="Bancroft I."/>
            <person name="Minx P."/>
            <person name="Cordum H."/>
            <person name="Wilson R."/>
            <person name="Cheng Z."/>
            <person name="Jin W."/>
            <person name="Jiang J."/>
            <person name="Leong S.A."/>
            <person name="Iwama H."/>
            <person name="Gojobori T."/>
            <person name="Itoh T."/>
            <person name="Niimura Y."/>
            <person name="Fujii Y."/>
            <person name="Habara T."/>
            <person name="Sakai H."/>
            <person name="Sato Y."/>
            <person name="Wilson G."/>
            <person name="Kumar K."/>
            <person name="McCouch S."/>
            <person name="Juretic N."/>
            <person name="Hoen D."/>
            <person name="Wright S."/>
            <person name="Bruskiewich R."/>
            <person name="Bureau T."/>
            <person name="Miyao A."/>
            <person name="Hirochika H."/>
            <person name="Nishikawa T."/>
            <person name="Kadowaki K."/>
            <person name="Sugiura M."/>
            <person name="Burr B."/>
            <person name="Sasaki T."/>
        </authorList>
    </citation>
    <scope>NUCLEOTIDE SEQUENCE [LARGE SCALE GENOMIC DNA]</scope>
    <source>
        <strain evidence="2">cv. Nipponbare</strain>
    </source>
</reference>
<gene>
    <name evidence="1" type="primary">B1329D01.6</name>
</gene>